<dbReference type="InterPro" id="IPR013780">
    <property type="entry name" value="Glyco_hydro_b"/>
</dbReference>
<dbReference type="InterPro" id="IPR039514">
    <property type="entry name" value="6GAL-like"/>
</dbReference>
<dbReference type="GO" id="GO:0016020">
    <property type="term" value="C:membrane"/>
    <property type="evidence" value="ECO:0007669"/>
    <property type="project" value="GOC"/>
</dbReference>
<dbReference type="GO" id="GO:0045493">
    <property type="term" value="P:xylan catabolic process"/>
    <property type="evidence" value="ECO:0007669"/>
    <property type="project" value="UniProtKB-KW"/>
</dbReference>
<keyword evidence="2 4" id="KW-0732">Signal</keyword>
<organism evidence="7">
    <name type="scientific">Bispora sp. MEY-1</name>
    <dbReference type="NCBI Taxonomy" id="554688"/>
    <lineage>
        <taxon>Eukaryota</taxon>
        <taxon>Fungi</taxon>
        <taxon>Dikarya</taxon>
        <taxon>Ascomycota</taxon>
        <taxon>Pezizomycotina</taxon>
        <taxon>Leotiomycetes</taxon>
        <taxon>Helotiales</taxon>
        <taxon>Helotiaceae</taxon>
        <taxon>Bispora</taxon>
    </lineage>
</organism>
<keyword evidence="3 7" id="KW-0378">Hydrolase</keyword>
<dbReference type="EMBL" id="GU074519">
    <property type="protein sequence ID" value="ADG62369.1"/>
    <property type="molecule type" value="Genomic_DNA"/>
</dbReference>
<evidence type="ECO:0000256" key="2">
    <source>
        <dbReference type="ARBA" id="ARBA00022729"/>
    </source>
</evidence>
<dbReference type="InterPro" id="IPR001139">
    <property type="entry name" value="Glyco_hydro_30"/>
</dbReference>
<keyword evidence="7" id="KW-0326">Glycosidase</keyword>
<dbReference type="CAZy" id="GH30">
    <property type="family name" value="Glycoside Hydrolase Family 30"/>
</dbReference>
<feature type="signal peptide" evidence="4">
    <location>
        <begin position="1"/>
        <end position="17"/>
    </location>
</feature>
<dbReference type="GO" id="GO:0006680">
    <property type="term" value="P:glucosylceramide catabolic process"/>
    <property type="evidence" value="ECO:0007669"/>
    <property type="project" value="TreeGrafter"/>
</dbReference>
<dbReference type="InterPro" id="IPR033452">
    <property type="entry name" value="GH30_C"/>
</dbReference>
<dbReference type="BRENDA" id="3.2.1.8">
    <property type="organism ID" value="12054"/>
</dbReference>
<dbReference type="InterPro" id="IPR017853">
    <property type="entry name" value="GH"/>
</dbReference>
<reference evidence="7" key="1">
    <citation type="journal article" date="2010" name="Appl. Microbiol. Biotechnol.">
        <title>Molecular cloning and characterization of the novel acidic xylanase XYLD from Bispora sp. MEY-1 that is homologous to family 30 glycosyl hydrolases.</title>
        <authorList>
            <person name="Luo H."/>
            <person name="Yang J."/>
            <person name="Li J."/>
            <person name="Shi P."/>
            <person name="Huang H."/>
            <person name="Bai Y."/>
            <person name="Fan Y."/>
            <person name="Yao B."/>
        </authorList>
    </citation>
    <scope>NUCLEOTIDE SEQUENCE</scope>
    <source>
        <strain evidence="7">MEY-1</strain>
    </source>
</reference>
<evidence type="ECO:0000259" key="6">
    <source>
        <dbReference type="Pfam" id="PF17189"/>
    </source>
</evidence>
<dbReference type="PANTHER" id="PTHR11069">
    <property type="entry name" value="GLUCOSYLCERAMIDASE"/>
    <property type="match status" value="1"/>
</dbReference>
<evidence type="ECO:0000256" key="4">
    <source>
        <dbReference type="SAM" id="SignalP"/>
    </source>
</evidence>
<keyword evidence="7" id="KW-0119">Carbohydrate metabolism</keyword>
<dbReference type="Gene3D" id="3.20.20.80">
    <property type="entry name" value="Glycosidases"/>
    <property type="match status" value="1"/>
</dbReference>
<feature type="domain" description="Glycosyl hydrolase family 30 beta sandwich" evidence="6">
    <location>
        <begin position="380"/>
        <end position="470"/>
    </location>
</feature>
<dbReference type="EC" id="3.2.1.8" evidence="7"/>
<dbReference type="Pfam" id="PF14587">
    <property type="entry name" value="Glyco_hydr_30_2"/>
    <property type="match status" value="1"/>
</dbReference>
<protein>
    <submittedName>
        <fullName evidence="7">Family-30 endo-beta-1,4-xylanase</fullName>
        <ecNumber evidence="7">3.2.1.8</ecNumber>
    </submittedName>
</protein>
<keyword evidence="7" id="KW-0858">Xylan degradation</keyword>
<dbReference type="AlphaFoldDB" id="D6MYS9"/>
<feature type="chain" id="PRO_5003086901" evidence="4">
    <location>
        <begin position="18"/>
        <end position="473"/>
    </location>
</feature>
<comment type="similarity">
    <text evidence="1">Belongs to the glycosyl hydrolase 30 family.</text>
</comment>
<evidence type="ECO:0000256" key="3">
    <source>
        <dbReference type="ARBA" id="ARBA00022801"/>
    </source>
</evidence>
<name>D6MYS9_9HELO</name>
<dbReference type="GO" id="GO:0031176">
    <property type="term" value="F:endo-1,4-beta-xylanase activity"/>
    <property type="evidence" value="ECO:0007669"/>
    <property type="project" value="UniProtKB-EC"/>
</dbReference>
<dbReference type="Pfam" id="PF17189">
    <property type="entry name" value="Glyco_hydro_30C"/>
    <property type="match status" value="1"/>
</dbReference>
<accession>D6MYS9</accession>
<proteinExistence type="inferred from homology"/>
<evidence type="ECO:0000259" key="5">
    <source>
        <dbReference type="Pfam" id="PF14587"/>
    </source>
</evidence>
<dbReference type="Gene3D" id="2.60.40.1180">
    <property type="entry name" value="Golgi alpha-mannosidase II"/>
    <property type="match status" value="1"/>
</dbReference>
<feature type="domain" description="Endo-beta-1,6-galactanase-like" evidence="5">
    <location>
        <begin position="25"/>
        <end position="251"/>
    </location>
</feature>
<keyword evidence="7" id="KW-0624">Polysaccharide degradation</keyword>
<dbReference type="PANTHER" id="PTHR11069:SF23">
    <property type="entry name" value="LYSOSOMAL ACID GLUCOSYLCERAMIDASE"/>
    <property type="match status" value="1"/>
</dbReference>
<dbReference type="SUPFAM" id="SSF51445">
    <property type="entry name" value="(Trans)glycosidases"/>
    <property type="match status" value="1"/>
</dbReference>
<sequence>MSIWTWATPSIASTVLANSLSSPTTVTITVDANEEKQIVDGFGFSEAFGRAENVFGSAGLSPANQQRLLDLMYDENIGAGFTILRNGIGSANLSDPSDMISIELTDPGLPSSKPTYTPNNNTGQLPLAKAAYARGLKTLYADAWSAPWFMKTNLNDNDGGYLCGVEDTDCPTGSWIQAYVNYLLEYVKLYKEAGVTVTNVGFLNEPQLNTSYASMQSNGTQAAEVIRVLGRTIREQGLDLEINCCDAVGWEDAEQMLPGLQAGPDPAINYLSVYTGHGYASPPNFTLSTHLRTWLTEWADLTGDYVPYVFFNNSGPGEGMTWANNIQVAFNAANVSAFLYWEGAENATASSSLINLINNEIVLSKRYWVFAQFSKFVRPGARRVVASSSASDVFVTSFKNSNGVIATQVLNNGTSTTTIDLEINGSWGWGNREAMMYITDNEFDFKQEPVYMGSDGLYHGTIPARSLVSFITQ</sequence>
<evidence type="ECO:0000256" key="1">
    <source>
        <dbReference type="ARBA" id="ARBA00005382"/>
    </source>
</evidence>
<evidence type="ECO:0000313" key="7">
    <source>
        <dbReference type="EMBL" id="ADG62369.1"/>
    </source>
</evidence>
<dbReference type="SMR" id="D6MYS9"/>
<dbReference type="GO" id="GO:0004348">
    <property type="term" value="F:glucosylceramidase activity"/>
    <property type="evidence" value="ECO:0007669"/>
    <property type="project" value="InterPro"/>
</dbReference>